<proteinExistence type="predicted"/>
<evidence type="ECO:0000313" key="1">
    <source>
        <dbReference type="EMBL" id="ERJ17671.1"/>
    </source>
</evidence>
<keyword evidence="2" id="KW-1185">Reference proteome</keyword>
<comment type="caution">
    <text evidence="1">The sequence shown here is derived from an EMBL/GenBank/DDBJ whole genome shotgun (WGS) entry which is preliminary data.</text>
</comment>
<reference evidence="1 2" key="1">
    <citation type="journal article" date="2011" name="J. Bacteriol.">
        <title>Genome sequence of Salinisphaera shabanensis, a gammaproteobacterium from the harsh, variable environment of the brine-seawater interface of the Shaban Deep in the Red Sea.</title>
        <authorList>
            <person name="Antunes A."/>
            <person name="Alam I."/>
            <person name="Bajic V.B."/>
            <person name="Stingl U."/>
        </authorList>
    </citation>
    <scope>NUCLEOTIDE SEQUENCE [LARGE SCALE GENOMIC DNA]</scope>
    <source>
        <strain evidence="1 2">E1L3A</strain>
    </source>
</reference>
<dbReference type="Proteomes" id="UP000006242">
    <property type="component" value="Unassembled WGS sequence"/>
</dbReference>
<protein>
    <submittedName>
        <fullName evidence="1">Uncharacterized protein</fullName>
    </submittedName>
</protein>
<dbReference type="EMBL" id="AFNV02000031">
    <property type="protein sequence ID" value="ERJ17671.1"/>
    <property type="molecule type" value="Genomic_DNA"/>
</dbReference>
<name>U2E176_9GAMM</name>
<organism evidence="1 2">
    <name type="scientific">Salinisphaera shabanensis E1L3A</name>
    <dbReference type="NCBI Taxonomy" id="1033802"/>
    <lineage>
        <taxon>Bacteria</taxon>
        <taxon>Pseudomonadati</taxon>
        <taxon>Pseudomonadota</taxon>
        <taxon>Gammaproteobacteria</taxon>
        <taxon>Salinisphaerales</taxon>
        <taxon>Salinisphaeraceae</taxon>
        <taxon>Salinisphaera</taxon>
    </lineage>
</organism>
<reference evidence="1 2" key="2">
    <citation type="journal article" date="2013" name="PLoS ONE">
        <title>INDIGO - INtegrated Data Warehouse of MIcrobial GenOmes with Examples from the Red Sea Extremophiles.</title>
        <authorList>
            <person name="Alam I."/>
            <person name="Antunes A."/>
            <person name="Kamau A.A."/>
            <person name="Ba Alawi W."/>
            <person name="Kalkatawi M."/>
            <person name="Stingl U."/>
            <person name="Bajic V.B."/>
        </authorList>
    </citation>
    <scope>NUCLEOTIDE SEQUENCE [LARGE SCALE GENOMIC DNA]</scope>
    <source>
        <strain evidence="1 2">E1L3A</strain>
    </source>
</reference>
<dbReference type="AlphaFoldDB" id="U2E176"/>
<accession>U2E176</accession>
<gene>
    <name evidence="1" type="ORF">SSPSH_003517</name>
</gene>
<dbReference type="STRING" id="1033802.SSPSH_003517"/>
<sequence length="293" mass="31746">MALAMTPAQQAACEVALTLRAWHPPLLLAGDVSDAEAVSLLREHLHWQQAVVTSTRLDAQAAQTKDALWAAVRDFNLGQLYDVLPDTHDEWRTFTLAGQLRPAHYRVAAIAPGAFDKPLDALGDTTAEFAMRTRPVPRDGPGGDRYTLRARLRADIGAIQWPDVLRATWAGLDQLTTTAALPTPGGGGFFGGTGSDAEILAQLQPGFANFFRWYLGIAEIPDILAADSARAPAQHLRLVVQIDDGLREHYPAVADYLAQIKGFISAHVAIENEAGRWLSVDLDSVAQRLTLDG</sequence>
<evidence type="ECO:0000313" key="2">
    <source>
        <dbReference type="Proteomes" id="UP000006242"/>
    </source>
</evidence>